<protein>
    <recommendedName>
        <fullName evidence="1">Helix-turn-helix domain-containing protein</fullName>
    </recommendedName>
</protein>
<dbReference type="KEGG" id="dalk:DSCA_63110"/>
<dbReference type="NCBIfam" id="TIGR01764">
    <property type="entry name" value="excise"/>
    <property type="match status" value="1"/>
</dbReference>
<dbReference type="InterPro" id="IPR010093">
    <property type="entry name" value="SinI_DNA-bd"/>
</dbReference>
<keyword evidence="3" id="KW-1185">Reference proteome</keyword>
<proteinExistence type="predicted"/>
<evidence type="ECO:0000313" key="2">
    <source>
        <dbReference type="EMBL" id="BBO72381.1"/>
    </source>
</evidence>
<dbReference type="AlphaFoldDB" id="A0A5K7YYX6"/>
<dbReference type="Pfam" id="PF12728">
    <property type="entry name" value="HTH_17"/>
    <property type="match status" value="1"/>
</dbReference>
<evidence type="ECO:0000313" key="3">
    <source>
        <dbReference type="Proteomes" id="UP000427906"/>
    </source>
</evidence>
<dbReference type="RefSeq" id="WP_155320085.1">
    <property type="nucleotide sequence ID" value="NZ_AP021874.1"/>
</dbReference>
<sequence>MTINSNRYIEVPVMTVADAARFIGVGKKVIYQLIEFDEIRAVREHGKVLIDRSSLEAFHSSGKRP</sequence>
<gene>
    <name evidence="2" type="ORF">DSCA_63110</name>
</gene>
<dbReference type="Proteomes" id="UP000427906">
    <property type="component" value="Chromosome"/>
</dbReference>
<feature type="domain" description="Helix-turn-helix" evidence="1">
    <location>
        <begin position="13"/>
        <end position="58"/>
    </location>
</feature>
<accession>A0A5K7YYX6</accession>
<dbReference type="GO" id="GO:0003677">
    <property type="term" value="F:DNA binding"/>
    <property type="evidence" value="ECO:0007669"/>
    <property type="project" value="InterPro"/>
</dbReference>
<name>A0A5K7YYX6_9BACT</name>
<dbReference type="OrthoDB" id="5432572at2"/>
<evidence type="ECO:0000259" key="1">
    <source>
        <dbReference type="Pfam" id="PF12728"/>
    </source>
</evidence>
<reference evidence="2 3" key="1">
    <citation type="submission" date="2019-11" db="EMBL/GenBank/DDBJ databases">
        <title>Comparative genomics of hydrocarbon-degrading Desulfosarcina strains.</title>
        <authorList>
            <person name="Watanabe M."/>
            <person name="Kojima H."/>
            <person name="Fukui M."/>
        </authorList>
    </citation>
    <scope>NUCLEOTIDE SEQUENCE [LARGE SCALE GENOMIC DNA]</scope>
    <source>
        <strain evidence="2 3">PL12</strain>
    </source>
</reference>
<dbReference type="EMBL" id="AP021874">
    <property type="protein sequence ID" value="BBO72381.1"/>
    <property type="molecule type" value="Genomic_DNA"/>
</dbReference>
<organism evidence="2 3">
    <name type="scientific">Desulfosarcina alkanivorans</name>
    <dbReference type="NCBI Taxonomy" id="571177"/>
    <lineage>
        <taxon>Bacteria</taxon>
        <taxon>Pseudomonadati</taxon>
        <taxon>Thermodesulfobacteriota</taxon>
        <taxon>Desulfobacteria</taxon>
        <taxon>Desulfobacterales</taxon>
        <taxon>Desulfosarcinaceae</taxon>
        <taxon>Desulfosarcina</taxon>
    </lineage>
</organism>
<dbReference type="InterPro" id="IPR041657">
    <property type="entry name" value="HTH_17"/>
</dbReference>